<dbReference type="AlphaFoldDB" id="A0A0V0U9R7"/>
<keyword evidence="1" id="KW-0472">Membrane</keyword>
<keyword evidence="3" id="KW-1185">Reference proteome</keyword>
<reference evidence="2 3" key="1">
    <citation type="submission" date="2015-01" db="EMBL/GenBank/DDBJ databases">
        <title>Evolution of Trichinella species and genotypes.</title>
        <authorList>
            <person name="Korhonen P.K."/>
            <person name="Edoardo P."/>
            <person name="Giuseppe L.R."/>
            <person name="Gasser R.B."/>
        </authorList>
    </citation>
    <scope>NUCLEOTIDE SEQUENCE [LARGE SCALE GENOMIC DNA]</scope>
    <source>
        <strain evidence="2">ISS417</strain>
    </source>
</reference>
<name>A0A0V0U9R7_9BILA</name>
<evidence type="ECO:0000313" key="3">
    <source>
        <dbReference type="Proteomes" id="UP000055048"/>
    </source>
</evidence>
<proteinExistence type="predicted"/>
<dbReference type="Proteomes" id="UP000055048">
    <property type="component" value="Unassembled WGS sequence"/>
</dbReference>
<protein>
    <submittedName>
        <fullName evidence="2">Uncharacterized protein</fullName>
    </submittedName>
</protein>
<evidence type="ECO:0000256" key="1">
    <source>
        <dbReference type="SAM" id="Phobius"/>
    </source>
</evidence>
<comment type="caution">
    <text evidence="2">The sequence shown here is derived from an EMBL/GenBank/DDBJ whole genome shotgun (WGS) entry which is preliminary data.</text>
</comment>
<feature type="transmembrane region" description="Helical" evidence="1">
    <location>
        <begin position="12"/>
        <end position="30"/>
    </location>
</feature>
<evidence type="ECO:0000313" key="2">
    <source>
        <dbReference type="EMBL" id="KRX48057.1"/>
    </source>
</evidence>
<dbReference type="EMBL" id="JYDJ01000034">
    <property type="protein sequence ID" value="KRX48057.1"/>
    <property type="molecule type" value="Genomic_DNA"/>
</dbReference>
<accession>A0A0V0U9R7</accession>
<organism evidence="2 3">
    <name type="scientific">Trichinella murrelli</name>
    <dbReference type="NCBI Taxonomy" id="144512"/>
    <lineage>
        <taxon>Eukaryota</taxon>
        <taxon>Metazoa</taxon>
        <taxon>Ecdysozoa</taxon>
        <taxon>Nematoda</taxon>
        <taxon>Enoplea</taxon>
        <taxon>Dorylaimia</taxon>
        <taxon>Trichinellida</taxon>
        <taxon>Trichinellidae</taxon>
        <taxon>Trichinella</taxon>
    </lineage>
</organism>
<sequence length="94" mass="10903">MNLFINFFTHSPLAQAVGLYSASLICFLLMKKQMNMTTSLRIIRLFVMIWQSLKKNRRIQNILCEIQFCFESISGTSNPEYIVGSISDSQVRLY</sequence>
<gene>
    <name evidence="2" type="ORF">T05_1865</name>
</gene>
<keyword evidence="1" id="KW-0812">Transmembrane</keyword>
<keyword evidence="1" id="KW-1133">Transmembrane helix</keyword>